<keyword evidence="3" id="KW-1185">Reference proteome</keyword>
<sequence>MKKALTVCKLCLRLLLRKGSNKGLALLIVAIALFSFFSTKHNGVLVEELKVRVLYSFSITYTFLSIAIIALTCFTIRRQIDSRNIHQLCSLPLSRINIWLGQAMALFIIAFFLLLTLYISIGGQATFIKKIFHPKKSKSSIKVFNHL</sequence>
<accession>A0ABY7VRT5</accession>
<proteinExistence type="predicted"/>
<gene>
    <name evidence="2" type="ORF">PQO03_09495</name>
</gene>
<evidence type="ECO:0000256" key="1">
    <source>
        <dbReference type="SAM" id="Phobius"/>
    </source>
</evidence>
<feature type="transmembrane region" description="Helical" evidence="1">
    <location>
        <begin position="23"/>
        <end position="41"/>
    </location>
</feature>
<dbReference type="Proteomes" id="UP001214250">
    <property type="component" value="Chromosome 1"/>
</dbReference>
<reference evidence="2 3" key="1">
    <citation type="submission" date="2023-02" db="EMBL/GenBank/DDBJ databases">
        <title>Genome sequence of Lentisphaera profundi SAORIC-696.</title>
        <authorList>
            <person name="Kim e."/>
            <person name="Cho J.-C."/>
            <person name="Choi A."/>
            <person name="Kang I."/>
        </authorList>
    </citation>
    <scope>NUCLEOTIDE SEQUENCE [LARGE SCALE GENOMIC DNA]</scope>
    <source>
        <strain evidence="2 3">SAORIC-696</strain>
    </source>
</reference>
<dbReference type="EMBL" id="CP117811">
    <property type="protein sequence ID" value="WDE95948.1"/>
    <property type="molecule type" value="Genomic_DNA"/>
</dbReference>
<keyword evidence="1" id="KW-0472">Membrane</keyword>
<dbReference type="RefSeq" id="WP_274149858.1">
    <property type="nucleotide sequence ID" value="NZ_CP117811.1"/>
</dbReference>
<evidence type="ECO:0000313" key="2">
    <source>
        <dbReference type="EMBL" id="WDE95948.1"/>
    </source>
</evidence>
<organism evidence="2 3">
    <name type="scientific">Lentisphaera profundi</name>
    <dbReference type="NCBI Taxonomy" id="1658616"/>
    <lineage>
        <taxon>Bacteria</taxon>
        <taxon>Pseudomonadati</taxon>
        <taxon>Lentisphaerota</taxon>
        <taxon>Lentisphaeria</taxon>
        <taxon>Lentisphaerales</taxon>
        <taxon>Lentisphaeraceae</taxon>
        <taxon>Lentisphaera</taxon>
    </lineage>
</organism>
<name>A0ABY7VRT5_9BACT</name>
<keyword evidence="1" id="KW-1133">Transmembrane helix</keyword>
<evidence type="ECO:0000313" key="3">
    <source>
        <dbReference type="Proteomes" id="UP001214250"/>
    </source>
</evidence>
<feature type="transmembrane region" description="Helical" evidence="1">
    <location>
        <begin position="53"/>
        <end position="76"/>
    </location>
</feature>
<evidence type="ECO:0008006" key="4">
    <source>
        <dbReference type="Google" id="ProtNLM"/>
    </source>
</evidence>
<protein>
    <recommendedName>
        <fullName evidence="4">ABC3 transporter permease protein domain-containing protein</fullName>
    </recommendedName>
</protein>
<keyword evidence="1" id="KW-0812">Transmembrane</keyword>
<feature type="transmembrane region" description="Helical" evidence="1">
    <location>
        <begin position="96"/>
        <end position="121"/>
    </location>
</feature>